<dbReference type="Proteomes" id="UP000622475">
    <property type="component" value="Unassembled WGS sequence"/>
</dbReference>
<sequence>MEANNNMENESYGFDPNEVPERNPNETPERDQADNEGTGYSQQQEVQQNNDGSDTSYTEQNDVTPPEKHEFPSEGRATGNFQPSDHGRSTGRMVGHEPGTEGI</sequence>
<feature type="compositionally biased region" description="Basic and acidic residues" evidence="1">
    <location>
        <begin position="19"/>
        <end position="33"/>
    </location>
</feature>
<feature type="compositionally biased region" description="Polar residues" evidence="1">
    <location>
        <begin position="38"/>
        <end position="63"/>
    </location>
</feature>
<proteinExistence type="predicted"/>
<name>A0A929L0P7_9SPHI</name>
<evidence type="ECO:0000256" key="1">
    <source>
        <dbReference type="SAM" id="MobiDB-lite"/>
    </source>
</evidence>
<dbReference type="RefSeq" id="WP_194114200.1">
    <property type="nucleotide sequence ID" value="NZ_JADFFL010000016.1"/>
</dbReference>
<gene>
    <name evidence="2" type="ORF">IRJ16_22630</name>
</gene>
<evidence type="ECO:0000313" key="2">
    <source>
        <dbReference type="EMBL" id="MBE9664692.1"/>
    </source>
</evidence>
<feature type="region of interest" description="Disordered" evidence="1">
    <location>
        <begin position="1"/>
        <end position="103"/>
    </location>
</feature>
<comment type="caution">
    <text evidence="2">The sequence shown here is derived from an EMBL/GenBank/DDBJ whole genome shotgun (WGS) entry which is preliminary data.</text>
</comment>
<dbReference type="EMBL" id="JADFFL010000016">
    <property type="protein sequence ID" value="MBE9664692.1"/>
    <property type="molecule type" value="Genomic_DNA"/>
</dbReference>
<keyword evidence="3" id="KW-1185">Reference proteome</keyword>
<accession>A0A929L0P7</accession>
<organism evidence="2 3">
    <name type="scientific">Mucilaginibacter myungsuensis</name>
    <dbReference type="NCBI Taxonomy" id="649104"/>
    <lineage>
        <taxon>Bacteria</taxon>
        <taxon>Pseudomonadati</taxon>
        <taxon>Bacteroidota</taxon>
        <taxon>Sphingobacteriia</taxon>
        <taxon>Sphingobacteriales</taxon>
        <taxon>Sphingobacteriaceae</taxon>
        <taxon>Mucilaginibacter</taxon>
    </lineage>
</organism>
<dbReference type="AlphaFoldDB" id="A0A929L0P7"/>
<feature type="compositionally biased region" description="Basic and acidic residues" evidence="1">
    <location>
        <begin position="94"/>
        <end position="103"/>
    </location>
</feature>
<evidence type="ECO:0000313" key="3">
    <source>
        <dbReference type="Proteomes" id="UP000622475"/>
    </source>
</evidence>
<reference evidence="2" key="1">
    <citation type="submission" date="2020-10" db="EMBL/GenBank/DDBJ databases">
        <title>Mucilaginibacter mali sp. nov., isolated from rhizosphere soil of apple orchard.</title>
        <authorList>
            <person name="Lee J.-S."/>
            <person name="Kim H.S."/>
            <person name="Kim J.-S."/>
        </authorList>
    </citation>
    <scope>NUCLEOTIDE SEQUENCE</scope>
    <source>
        <strain evidence="2">KCTC 22746</strain>
    </source>
</reference>
<protein>
    <submittedName>
        <fullName evidence="2">Uncharacterized protein</fullName>
    </submittedName>
</protein>